<gene>
    <name evidence="2" type="ORF">G8O30_15760</name>
</gene>
<dbReference type="SUPFAM" id="SSF52540">
    <property type="entry name" value="P-loop containing nucleoside triphosphate hydrolases"/>
    <property type="match status" value="1"/>
</dbReference>
<dbReference type="Gene3D" id="3.40.50.300">
    <property type="entry name" value="P-loop containing nucleotide triphosphate hydrolases"/>
    <property type="match status" value="1"/>
</dbReference>
<dbReference type="GO" id="GO:0016887">
    <property type="term" value="F:ATP hydrolysis activity"/>
    <property type="evidence" value="ECO:0007669"/>
    <property type="project" value="TreeGrafter"/>
</dbReference>
<dbReference type="GO" id="GO:0005829">
    <property type="term" value="C:cytosol"/>
    <property type="evidence" value="ECO:0007669"/>
    <property type="project" value="TreeGrafter"/>
</dbReference>
<proteinExistence type="predicted"/>
<dbReference type="GO" id="GO:0005524">
    <property type="term" value="F:ATP binding"/>
    <property type="evidence" value="ECO:0007669"/>
    <property type="project" value="TreeGrafter"/>
</dbReference>
<reference evidence="2 3" key="1">
    <citation type="submission" date="2019-07" db="EMBL/GenBank/DDBJ databases">
        <title>Genome sequence of 2 isolates from Red Sea Mangroves.</title>
        <authorList>
            <person name="Sefrji F."/>
            <person name="Michoud G."/>
            <person name="Merlino G."/>
            <person name="Daffonchio D."/>
        </authorList>
    </citation>
    <scope>NUCLEOTIDE SEQUENCE [LARGE SCALE GENOMIC DNA]</scope>
    <source>
        <strain evidence="2 3">R1DC41</strain>
    </source>
</reference>
<name>A0A7S8CE18_9BACI</name>
<dbReference type="InterPro" id="IPR025669">
    <property type="entry name" value="AAA_dom"/>
</dbReference>
<dbReference type="Proteomes" id="UP000593626">
    <property type="component" value="Chromosome"/>
</dbReference>
<feature type="domain" description="AAA" evidence="1">
    <location>
        <begin position="140"/>
        <end position="300"/>
    </location>
</feature>
<dbReference type="GO" id="GO:0009898">
    <property type="term" value="C:cytoplasmic side of plasma membrane"/>
    <property type="evidence" value="ECO:0007669"/>
    <property type="project" value="TreeGrafter"/>
</dbReference>
<evidence type="ECO:0000313" key="2">
    <source>
        <dbReference type="EMBL" id="QPC48270.1"/>
    </source>
</evidence>
<dbReference type="InterPro" id="IPR027417">
    <property type="entry name" value="P-loop_NTPase"/>
</dbReference>
<dbReference type="RefSeq" id="WP_239672958.1">
    <property type="nucleotide sequence ID" value="NZ_CP049742.1"/>
</dbReference>
<dbReference type="PANTHER" id="PTHR43384">
    <property type="entry name" value="SEPTUM SITE-DETERMINING PROTEIN MIND HOMOLOG, CHLOROPLASTIC-RELATED"/>
    <property type="match status" value="1"/>
</dbReference>
<sequence>MEENVKILVVSDDELIHNEVVNAIPEPNKVQIVEPKDVAREIHRDVCDVLIYIQPIAEDAVESIQYIKAISPDTLVIFVAKNTDFLLLRNITKAGVTEFFIYPDEISLLINRLPSMIKAYEVKKNKKEDTVSYLSKGRGQIMSVFSGNGGTGKSVLASSLAQTLKLESTAEVLLIDLNLQFGGMETLLSIESNRSLADLMPVMEELNENHIRNVSQRLESSKLEILLSPCDAEVAESITDAFIAKLLRTSRRSFDFVIVDLPSYLNSNVVTTLEESDRIFYVLTPDTPSLHVLKQFEETALRLGIELKSRTSILFNKASKENEIQEKDMKELLRFPIISSVRWDHKGLQPYVNKGEPVRKEEKEKRLTPFAKDVRKWSLSLLK</sequence>
<dbReference type="InterPro" id="IPR011006">
    <property type="entry name" value="CheY-like_superfamily"/>
</dbReference>
<dbReference type="InterPro" id="IPR050625">
    <property type="entry name" value="ParA/MinD_ATPase"/>
</dbReference>
<accession>A0A7S8CE18</accession>
<dbReference type="KEGG" id="mcui:G8O30_15760"/>
<dbReference type="SUPFAM" id="SSF52172">
    <property type="entry name" value="CheY-like"/>
    <property type="match status" value="1"/>
</dbReference>
<evidence type="ECO:0000259" key="1">
    <source>
        <dbReference type="Pfam" id="PF13614"/>
    </source>
</evidence>
<keyword evidence="3" id="KW-1185">Reference proteome</keyword>
<dbReference type="AlphaFoldDB" id="A0A7S8CE18"/>
<dbReference type="EMBL" id="CP049742">
    <property type="protein sequence ID" value="QPC48270.1"/>
    <property type="molecule type" value="Genomic_DNA"/>
</dbReference>
<protein>
    <submittedName>
        <fullName evidence="2">AAA family ATPase</fullName>
    </submittedName>
</protein>
<dbReference type="Pfam" id="PF13614">
    <property type="entry name" value="AAA_31"/>
    <property type="match status" value="1"/>
</dbReference>
<dbReference type="GO" id="GO:0051782">
    <property type="term" value="P:negative regulation of cell division"/>
    <property type="evidence" value="ECO:0007669"/>
    <property type="project" value="TreeGrafter"/>
</dbReference>
<dbReference type="PANTHER" id="PTHR43384:SF13">
    <property type="entry name" value="SLR0110 PROTEIN"/>
    <property type="match status" value="1"/>
</dbReference>
<evidence type="ECO:0000313" key="3">
    <source>
        <dbReference type="Proteomes" id="UP000593626"/>
    </source>
</evidence>
<organism evidence="2 3">
    <name type="scientific">Mangrovibacillus cuniculi</name>
    <dbReference type="NCBI Taxonomy" id="2593652"/>
    <lineage>
        <taxon>Bacteria</taxon>
        <taxon>Bacillati</taxon>
        <taxon>Bacillota</taxon>
        <taxon>Bacilli</taxon>
        <taxon>Bacillales</taxon>
        <taxon>Bacillaceae</taxon>
        <taxon>Mangrovibacillus</taxon>
    </lineage>
</organism>